<dbReference type="GO" id="GO:0016779">
    <property type="term" value="F:nucleotidyltransferase activity"/>
    <property type="evidence" value="ECO:0007669"/>
    <property type="project" value="UniProtKB-ARBA"/>
</dbReference>
<name>A0A6B0GKD3_9EURY</name>
<dbReference type="InterPro" id="IPR023214">
    <property type="entry name" value="HAD_sf"/>
</dbReference>
<dbReference type="PANTHER" id="PTHR19288">
    <property type="entry name" value="4-NITROPHENYLPHOSPHATASE-RELATED"/>
    <property type="match status" value="1"/>
</dbReference>
<reference evidence="2 3" key="1">
    <citation type="submission" date="2019-12" db="EMBL/GenBank/DDBJ databases">
        <title>Halocatena pleomorpha gen. nov. sp. nov., an extremely halophilic archaeon of family Halobacteriaceae isolated from saltpan soil.</title>
        <authorList>
            <person name="Pal Y."/>
            <person name="Verma A."/>
            <person name="Krishnamurthi S."/>
            <person name="Kumar P."/>
        </authorList>
    </citation>
    <scope>NUCLEOTIDE SEQUENCE [LARGE SCALE GENOMIC DNA]</scope>
    <source>
        <strain evidence="2 3">JCM 16495</strain>
    </source>
</reference>
<dbReference type="GO" id="GO:0005737">
    <property type="term" value="C:cytoplasm"/>
    <property type="evidence" value="ECO:0007669"/>
    <property type="project" value="TreeGrafter"/>
</dbReference>
<gene>
    <name evidence="2" type="ORF">GQS65_07150</name>
</gene>
<dbReference type="Pfam" id="PF13344">
    <property type="entry name" value="Hydrolase_6"/>
    <property type="match status" value="1"/>
</dbReference>
<dbReference type="EMBL" id="WSZK01000015">
    <property type="protein sequence ID" value="MWG34267.1"/>
    <property type="molecule type" value="Genomic_DNA"/>
</dbReference>
<dbReference type="Pfam" id="PF12804">
    <property type="entry name" value="NTP_transf_3"/>
    <property type="match status" value="1"/>
</dbReference>
<dbReference type="GO" id="GO:0016791">
    <property type="term" value="F:phosphatase activity"/>
    <property type="evidence" value="ECO:0007669"/>
    <property type="project" value="TreeGrafter"/>
</dbReference>
<dbReference type="InterPro" id="IPR025877">
    <property type="entry name" value="MobA-like_NTP_Trfase"/>
</dbReference>
<accession>A0A6B0GKD3</accession>
<dbReference type="CDD" id="cd02523">
    <property type="entry name" value="PC_cytidylyltransferase"/>
    <property type="match status" value="1"/>
</dbReference>
<dbReference type="NCBIfam" id="TIGR01460">
    <property type="entry name" value="HAD-SF-IIA"/>
    <property type="match status" value="1"/>
</dbReference>
<keyword evidence="3" id="KW-1185">Reference proteome</keyword>
<comment type="caution">
    <text evidence="2">The sequence shown here is derived from an EMBL/GenBank/DDBJ whole genome shotgun (WGS) entry which is preliminary data.</text>
</comment>
<evidence type="ECO:0000313" key="2">
    <source>
        <dbReference type="EMBL" id="MWG34267.1"/>
    </source>
</evidence>
<dbReference type="InterPro" id="IPR036412">
    <property type="entry name" value="HAD-like_sf"/>
</dbReference>
<dbReference type="Proteomes" id="UP000451471">
    <property type="component" value="Unassembled WGS sequence"/>
</dbReference>
<dbReference type="Gene3D" id="3.40.50.1000">
    <property type="entry name" value="HAD superfamily/HAD-like"/>
    <property type="match status" value="2"/>
</dbReference>
<dbReference type="OrthoDB" id="25155at2157"/>
<organism evidence="2 3">
    <name type="scientific">Halomarina oriensis</name>
    <dbReference type="NCBI Taxonomy" id="671145"/>
    <lineage>
        <taxon>Archaea</taxon>
        <taxon>Methanobacteriati</taxon>
        <taxon>Methanobacteriota</taxon>
        <taxon>Stenosarchaea group</taxon>
        <taxon>Halobacteria</taxon>
        <taxon>Halobacteriales</taxon>
        <taxon>Natronomonadaceae</taxon>
        <taxon>Halomarina</taxon>
    </lineage>
</organism>
<dbReference type="Pfam" id="PF13242">
    <property type="entry name" value="Hydrolase_like"/>
    <property type="match status" value="1"/>
</dbReference>
<dbReference type="RefSeq" id="WP_158203976.1">
    <property type="nucleotide sequence ID" value="NZ_WSZK01000015.1"/>
</dbReference>
<keyword evidence="2" id="KW-0378">Hydrolase</keyword>
<dbReference type="SUPFAM" id="SSF56784">
    <property type="entry name" value="HAD-like"/>
    <property type="match status" value="1"/>
</dbReference>
<dbReference type="InterPro" id="IPR006357">
    <property type="entry name" value="HAD-SF_hydro_IIA"/>
</dbReference>
<dbReference type="SUPFAM" id="SSF53448">
    <property type="entry name" value="Nucleotide-diphospho-sugar transferases"/>
    <property type="match status" value="1"/>
</dbReference>
<evidence type="ECO:0000259" key="1">
    <source>
        <dbReference type="Pfam" id="PF12804"/>
    </source>
</evidence>
<dbReference type="InterPro" id="IPR029044">
    <property type="entry name" value="Nucleotide-diphossugar_trans"/>
</dbReference>
<dbReference type="PANTHER" id="PTHR19288:SF46">
    <property type="entry name" value="HALOACID DEHALOGENASE-LIKE HYDROLASE DOMAIN-CONTAINING PROTEIN 2"/>
    <property type="match status" value="1"/>
</dbReference>
<dbReference type="Gene3D" id="3.90.550.10">
    <property type="entry name" value="Spore Coat Polysaccharide Biosynthesis Protein SpsA, Chain A"/>
    <property type="match status" value="1"/>
</dbReference>
<feature type="domain" description="MobA-like NTP transferase" evidence="1">
    <location>
        <begin position="4"/>
        <end position="134"/>
    </location>
</feature>
<dbReference type="AlphaFoldDB" id="A0A6B0GKD3"/>
<protein>
    <submittedName>
        <fullName evidence="2">HAD-IIA family hydrolase</fullName>
    </submittedName>
</protein>
<evidence type="ECO:0000313" key="3">
    <source>
        <dbReference type="Proteomes" id="UP000451471"/>
    </source>
</evidence>
<sequence>MNHAVILAAGIGSRLRPITLSLPKGCIPVAGRPILAHQLHAYADAGIEEVTVVAGYLPDRTRACCVSVAEEREDLTVSVVENDRYANTNNLYSLALLADRLAGEPFLLSNGDVVFDPVVVERLLASDGESAIACDETTYDEEAMKVTTDESGHVDHIAKDVARSDAHATSIDLYRFSEAFSARLFARADRVLDGAYDAWTEVAIDDLLGEFPVEPASIGGADWVEVDDGDDLQVADRTFGDVALDDYEVVFFDLDGTIYLDDTLVEGAATVVETLRRRGIDVRFLSNNSSAWKDDYAEKLTTLGIDARPEDVVLSTDGVIAYLERRDATETYVVGTDAMRGALADHGIGVDSTDPDYVVVGFDTDLTYEKVRRATLAVRDGAEFLLAHGDTVCPTAEGFIPDCGAIGALVETAADEPPTRVFGKPDPTMVDPVLSDGGYALEDVLVVGDRLETEIRLADRLGCHSVCVLTGDATRTDVATSEVQPSLVVETVGDLQQCFGADASTSGEGGESLGYTD</sequence>
<proteinExistence type="predicted"/>